<dbReference type="AlphaFoldDB" id="A0A3G8JIB8"/>
<dbReference type="Proteomes" id="UP000271469">
    <property type="component" value="Chromosome"/>
</dbReference>
<dbReference type="PANTHER" id="PTHR36836:SF1">
    <property type="entry name" value="COLANIC ACID BIOSYNTHESIS PROTEIN WCAK"/>
    <property type="match status" value="1"/>
</dbReference>
<sequence>MGNIRGMHVPGIANLRGGIVDRIRERRHPEEIIYLIAPSGHPNYGDELIARAWLHHLARARPRAMVVLDCHSPGQAGLLLRGIHPGAVFVDTLWQLTQYAADTERTDGPDARTPWTWVAEAATRFGPAPRLAEGVDVFRRASSVHLLGGGYLNRVWPQHVSLVAAAAELARTTGVPAYATGQGLIPLFDGPARAVLTESAEAFTIFDVRDAASAEALSGTAARRHTGDDAWLAVDDPASTRRDPGGPARHGVTLCLQADLTEDFAAFGMTGLDALTRFVGATLDAWQVGGDAVTVLEGIPGGDLEIPSRLGNRLAGAATIPFLDVWRSGLPVGRGDTWISTRFHPHLVAAAAGESGVAVIGRPDYYATKHESLAAAGSRWTIVDDPDIIPDRPDAGGFSEEHRARAVASKRALAHRLYPRRRW</sequence>
<proteinExistence type="predicted"/>
<dbReference type="PANTHER" id="PTHR36836">
    <property type="entry name" value="COLANIC ACID BIOSYNTHESIS PROTEIN WCAK"/>
    <property type="match status" value="1"/>
</dbReference>
<keyword evidence="3" id="KW-1185">Reference proteome</keyword>
<organism evidence="2 3">
    <name type="scientific">Gordonia insulae</name>
    <dbReference type="NCBI Taxonomy" id="2420509"/>
    <lineage>
        <taxon>Bacteria</taxon>
        <taxon>Bacillati</taxon>
        <taxon>Actinomycetota</taxon>
        <taxon>Actinomycetes</taxon>
        <taxon>Mycobacteriales</taxon>
        <taxon>Gordoniaceae</taxon>
        <taxon>Gordonia</taxon>
    </lineage>
</organism>
<evidence type="ECO:0000313" key="2">
    <source>
        <dbReference type="EMBL" id="AZG44678.1"/>
    </source>
</evidence>
<evidence type="ECO:0000313" key="3">
    <source>
        <dbReference type="Proteomes" id="UP000271469"/>
    </source>
</evidence>
<dbReference type="InterPro" id="IPR007345">
    <property type="entry name" value="Polysacch_pyruvyl_Trfase"/>
</dbReference>
<accession>A0A3G8JIB8</accession>
<protein>
    <recommendedName>
        <fullName evidence="1">Polysaccharide pyruvyl transferase domain-containing protein</fullName>
    </recommendedName>
</protein>
<dbReference type="Pfam" id="PF04230">
    <property type="entry name" value="PS_pyruv_trans"/>
    <property type="match status" value="1"/>
</dbReference>
<dbReference type="KEGG" id="gom:D7316_01264"/>
<reference evidence="2 3" key="1">
    <citation type="submission" date="2018-11" db="EMBL/GenBank/DDBJ databases">
        <title>Gordonia insulae sp. nov., isolated from an island soil.</title>
        <authorList>
            <person name="Kim Y.S."/>
            <person name="Kim S.B."/>
        </authorList>
    </citation>
    <scope>NUCLEOTIDE SEQUENCE [LARGE SCALE GENOMIC DNA]</scope>
    <source>
        <strain evidence="2 3">MMS17-SY073</strain>
    </source>
</reference>
<dbReference type="EMBL" id="CP033972">
    <property type="protein sequence ID" value="AZG44678.1"/>
    <property type="molecule type" value="Genomic_DNA"/>
</dbReference>
<gene>
    <name evidence="2" type="ORF">D7316_01264</name>
</gene>
<evidence type="ECO:0000259" key="1">
    <source>
        <dbReference type="Pfam" id="PF04230"/>
    </source>
</evidence>
<name>A0A3G8JIB8_9ACTN</name>
<feature type="domain" description="Polysaccharide pyruvyl transferase" evidence="1">
    <location>
        <begin position="43"/>
        <end position="244"/>
    </location>
</feature>